<dbReference type="Gramene" id="KQL14970">
    <property type="protein sequence ID" value="KQL14970"/>
    <property type="gene ID" value="SETIT_025457mg"/>
</dbReference>
<dbReference type="HOGENOM" id="CLU_3400086_0_0_1"/>
<reference evidence="1" key="2">
    <citation type="submission" date="2018-08" db="UniProtKB">
        <authorList>
            <consortium name="EnsemblPlants"/>
        </authorList>
    </citation>
    <scope>IDENTIFICATION</scope>
    <source>
        <strain evidence="1">Yugu1</strain>
    </source>
</reference>
<dbReference type="AlphaFoldDB" id="K3ZFV5"/>
<sequence>MKFNTINTFPLLFTRASNNTSLCYFTLSHCN</sequence>
<evidence type="ECO:0000313" key="1">
    <source>
        <dbReference type="EnsemblPlants" id="KQL14970"/>
    </source>
</evidence>
<reference evidence="2" key="1">
    <citation type="journal article" date="2012" name="Nat. Biotechnol.">
        <title>Reference genome sequence of the model plant Setaria.</title>
        <authorList>
            <person name="Bennetzen J.L."/>
            <person name="Schmutz J."/>
            <person name="Wang H."/>
            <person name="Percifield R."/>
            <person name="Hawkins J."/>
            <person name="Pontaroli A.C."/>
            <person name="Estep M."/>
            <person name="Feng L."/>
            <person name="Vaughn J.N."/>
            <person name="Grimwood J."/>
            <person name="Jenkins J."/>
            <person name="Barry K."/>
            <person name="Lindquist E."/>
            <person name="Hellsten U."/>
            <person name="Deshpande S."/>
            <person name="Wang X."/>
            <person name="Wu X."/>
            <person name="Mitros T."/>
            <person name="Triplett J."/>
            <person name="Yang X."/>
            <person name="Ye C.Y."/>
            <person name="Mauro-Herrera M."/>
            <person name="Wang L."/>
            <person name="Li P."/>
            <person name="Sharma M."/>
            <person name="Sharma R."/>
            <person name="Ronald P.C."/>
            <person name="Panaud O."/>
            <person name="Kellogg E.A."/>
            <person name="Brutnell T.P."/>
            <person name="Doust A.N."/>
            <person name="Tuskan G.A."/>
            <person name="Rokhsar D."/>
            <person name="Devos K.M."/>
        </authorList>
    </citation>
    <scope>NUCLEOTIDE SEQUENCE [LARGE SCALE GENOMIC DNA]</scope>
    <source>
        <strain evidence="2">cv. Yugu1</strain>
    </source>
</reference>
<dbReference type="EnsemblPlants" id="KQL14970">
    <property type="protein sequence ID" value="KQL14970"/>
    <property type="gene ID" value="SETIT_025457mg"/>
</dbReference>
<evidence type="ECO:0000313" key="2">
    <source>
        <dbReference type="Proteomes" id="UP000004995"/>
    </source>
</evidence>
<protein>
    <submittedName>
        <fullName evidence="1">Uncharacterized protein</fullName>
    </submittedName>
</protein>
<keyword evidence="2" id="KW-1185">Reference proteome</keyword>
<dbReference type="InParanoid" id="K3ZFV5"/>
<organism evidence="1 2">
    <name type="scientific">Setaria italica</name>
    <name type="common">Foxtail millet</name>
    <name type="synonym">Panicum italicum</name>
    <dbReference type="NCBI Taxonomy" id="4555"/>
    <lineage>
        <taxon>Eukaryota</taxon>
        <taxon>Viridiplantae</taxon>
        <taxon>Streptophyta</taxon>
        <taxon>Embryophyta</taxon>
        <taxon>Tracheophyta</taxon>
        <taxon>Spermatophyta</taxon>
        <taxon>Magnoliopsida</taxon>
        <taxon>Liliopsida</taxon>
        <taxon>Poales</taxon>
        <taxon>Poaceae</taxon>
        <taxon>PACMAD clade</taxon>
        <taxon>Panicoideae</taxon>
        <taxon>Panicodae</taxon>
        <taxon>Paniceae</taxon>
        <taxon>Cenchrinae</taxon>
        <taxon>Setaria</taxon>
    </lineage>
</organism>
<name>K3ZFV5_SETIT</name>
<dbReference type="Proteomes" id="UP000004995">
    <property type="component" value="Unassembled WGS sequence"/>
</dbReference>
<dbReference type="EMBL" id="AGNK02001629">
    <property type="status" value="NOT_ANNOTATED_CDS"/>
    <property type="molecule type" value="Genomic_DNA"/>
</dbReference>
<accession>K3ZFV5</accession>
<proteinExistence type="predicted"/>